<evidence type="ECO:0000313" key="1">
    <source>
        <dbReference type="EMBL" id="ADG76169.1"/>
    </source>
</evidence>
<accession>D5UC10</accession>
<evidence type="ECO:0000313" key="2">
    <source>
        <dbReference type="Proteomes" id="UP000000849"/>
    </source>
</evidence>
<proteinExistence type="predicted"/>
<gene>
    <name evidence="1" type="ordered locus">Cfla_3290</name>
</gene>
<protein>
    <submittedName>
        <fullName evidence="1">Uncharacterized protein</fullName>
    </submittedName>
</protein>
<dbReference type="OrthoDB" id="9948427at2"/>
<reference evidence="1 2" key="1">
    <citation type="journal article" date="2010" name="Stand. Genomic Sci.">
        <title>Complete genome sequence of Cellulomonas flavigena type strain (134).</title>
        <authorList>
            <person name="Abt B."/>
            <person name="Foster B."/>
            <person name="Lapidus A."/>
            <person name="Clum A."/>
            <person name="Sun H."/>
            <person name="Pukall R."/>
            <person name="Lucas S."/>
            <person name="Glavina Del Rio T."/>
            <person name="Nolan M."/>
            <person name="Tice H."/>
            <person name="Cheng J.F."/>
            <person name="Pitluck S."/>
            <person name="Liolios K."/>
            <person name="Ivanova N."/>
            <person name="Mavromatis K."/>
            <person name="Ovchinnikova G."/>
            <person name="Pati A."/>
            <person name="Goodwin L."/>
            <person name="Chen A."/>
            <person name="Palaniappan K."/>
            <person name="Land M."/>
            <person name="Hauser L."/>
            <person name="Chang Y.J."/>
            <person name="Jeffries C.D."/>
            <person name="Rohde M."/>
            <person name="Goker M."/>
            <person name="Woyke T."/>
            <person name="Bristow J."/>
            <person name="Eisen J.A."/>
            <person name="Markowitz V."/>
            <person name="Hugenholtz P."/>
            <person name="Kyrpides N.C."/>
            <person name="Klenk H.P."/>
        </authorList>
    </citation>
    <scope>NUCLEOTIDE SEQUENCE [LARGE SCALE GENOMIC DNA]</scope>
    <source>
        <strain evidence="2">ATCC 482 / DSM 20109 / BCRC 11376 / JCM 18109 / NBRC 3775 / NCIMB 8073 / NRS 134</strain>
    </source>
</reference>
<dbReference type="RefSeq" id="WP_013118499.1">
    <property type="nucleotide sequence ID" value="NC_014151.1"/>
</dbReference>
<keyword evidence="2" id="KW-1185">Reference proteome</keyword>
<dbReference type="Proteomes" id="UP000000849">
    <property type="component" value="Chromosome"/>
</dbReference>
<dbReference type="EMBL" id="CP001964">
    <property type="protein sequence ID" value="ADG76169.1"/>
    <property type="molecule type" value="Genomic_DNA"/>
</dbReference>
<dbReference type="HOGENOM" id="CLU_2732636_0_0_11"/>
<dbReference type="KEGG" id="cfl:Cfla_3290"/>
<dbReference type="AlphaFoldDB" id="D5UC10"/>
<organism evidence="1 2">
    <name type="scientific">Cellulomonas flavigena (strain ATCC 482 / DSM 20109 / BCRC 11376 / JCM 18109 / NBRC 3775 / NCIMB 8073 / NRS 134)</name>
    <dbReference type="NCBI Taxonomy" id="446466"/>
    <lineage>
        <taxon>Bacteria</taxon>
        <taxon>Bacillati</taxon>
        <taxon>Actinomycetota</taxon>
        <taxon>Actinomycetes</taxon>
        <taxon>Micrococcales</taxon>
        <taxon>Cellulomonadaceae</taxon>
        <taxon>Cellulomonas</taxon>
    </lineage>
</organism>
<sequence length="71" mass="8487">MFLEAVEAYRARWIRELERRLHDVRRGRAIDQTFRLPEPEDHTDDYDRVLAMARMSVDDVIELTEHESAST</sequence>
<name>D5UC10_CELFN</name>